<evidence type="ECO:0000313" key="11">
    <source>
        <dbReference type="EMBL" id="SHE46663.1"/>
    </source>
</evidence>
<dbReference type="Pfam" id="PF00486">
    <property type="entry name" value="Trans_reg_C"/>
    <property type="match status" value="1"/>
</dbReference>
<feature type="domain" description="Response regulatory" evidence="9">
    <location>
        <begin position="19"/>
        <end position="134"/>
    </location>
</feature>
<dbReference type="Gene3D" id="1.10.10.10">
    <property type="entry name" value="Winged helix-like DNA-binding domain superfamily/Winged helix DNA-binding domain"/>
    <property type="match status" value="1"/>
</dbReference>
<evidence type="ECO:0000256" key="4">
    <source>
        <dbReference type="ARBA" id="ARBA00023125"/>
    </source>
</evidence>
<evidence type="ECO:0000256" key="1">
    <source>
        <dbReference type="ARBA" id="ARBA00022553"/>
    </source>
</evidence>
<evidence type="ECO:0000256" key="3">
    <source>
        <dbReference type="ARBA" id="ARBA00023015"/>
    </source>
</evidence>
<dbReference type="Pfam" id="PF00072">
    <property type="entry name" value="Response_reg"/>
    <property type="match status" value="1"/>
</dbReference>
<accession>A0A1M4TQD9</accession>
<dbReference type="PANTHER" id="PTHR48111">
    <property type="entry name" value="REGULATOR OF RPOS"/>
    <property type="match status" value="1"/>
</dbReference>
<dbReference type="InterPro" id="IPR011006">
    <property type="entry name" value="CheY-like_superfamily"/>
</dbReference>
<dbReference type="GO" id="GO:0006355">
    <property type="term" value="P:regulation of DNA-templated transcription"/>
    <property type="evidence" value="ECO:0007669"/>
    <property type="project" value="InterPro"/>
</dbReference>
<organism evidence="11 12">
    <name type="scientific">Atopostipes suicloacalis DSM 15692</name>
    <dbReference type="NCBI Taxonomy" id="1121025"/>
    <lineage>
        <taxon>Bacteria</taxon>
        <taxon>Bacillati</taxon>
        <taxon>Bacillota</taxon>
        <taxon>Bacilli</taxon>
        <taxon>Lactobacillales</taxon>
        <taxon>Carnobacteriaceae</taxon>
        <taxon>Atopostipes</taxon>
    </lineage>
</organism>
<dbReference type="PROSITE" id="PS50110">
    <property type="entry name" value="RESPONSE_REGULATORY"/>
    <property type="match status" value="1"/>
</dbReference>
<evidence type="ECO:0000256" key="5">
    <source>
        <dbReference type="ARBA" id="ARBA00023163"/>
    </source>
</evidence>
<keyword evidence="12" id="KW-1185">Reference proteome</keyword>
<dbReference type="Proteomes" id="UP000184128">
    <property type="component" value="Unassembled WGS sequence"/>
</dbReference>
<evidence type="ECO:0000256" key="7">
    <source>
        <dbReference type="PROSITE-ProRule" id="PRU01091"/>
    </source>
</evidence>
<dbReference type="InterPro" id="IPR001789">
    <property type="entry name" value="Sig_transdc_resp-reg_receiver"/>
</dbReference>
<feature type="coiled-coil region" evidence="8">
    <location>
        <begin position="123"/>
        <end position="159"/>
    </location>
</feature>
<dbReference type="AlphaFoldDB" id="A0A1M4TQD9"/>
<sequence length="246" mass="28718">MKIGVFIIKIIDGGYQMKKILIIEDEKNLARFVELELNHEGIETEVYLDGRSGLEAAVDESKKWDLILLDLMLPELNGIDVARRIRQVSNVPIMMMTARDSVIDRVSGFDHGADDYITKPFAIEELLARIRALGRRINIENEKNKVKQSTLEYRDLIIEKENRVVRRDNVIIELTKREYELLVELMSNLNVVLSREVLLDRVWEYEKEAETNIVDVYIRYLRNKLDKPGEDSYIQTVRGMGYVMRT</sequence>
<dbReference type="FunFam" id="1.10.10.10:FF:000005">
    <property type="entry name" value="Two-component system response regulator"/>
    <property type="match status" value="1"/>
</dbReference>
<keyword evidence="2" id="KW-0902">Two-component regulatory system</keyword>
<name>A0A1M4TQD9_9LACT</name>
<dbReference type="FunFam" id="3.40.50.2300:FF:000001">
    <property type="entry name" value="DNA-binding response regulator PhoB"/>
    <property type="match status" value="1"/>
</dbReference>
<dbReference type="SUPFAM" id="SSF46894">
    <property type="entry name" value="C-terminal effector domain of the bipartite response regulators"/>
    <property type="match status" value="1"/>
</dbReference>
<evidence type="ECO:0000259" key="9">
    <source>
        <dbReference type="PROSITE" id="PS50110"/>
    </source>
</evidence>
<dbReference type="EMBL" id="FQUF01000006">
    <property type="protein sequence ID" value="SHE46663.1"/>
    <property type="molecule type" value="Genomic_DNA"/>
</dbReference>
<proteinExistence type="predicted"/>
<keyword evidence="5" id="KW-0804">Transcription</keyword>
<dbReference type="SUPFAM" id="SSF52172">
    <property type="entry name" value="CheY-like"/>
    <property type="match status" value="1"/>
</dbReference>
<dbReference type="GO" id="GO:0032993">
    <property type="term" value="C:protein-DNA complex"/>
    <property type="evidence" value="ECO:0007669"/>
    <property type="project" value="TreeGrafter"/>
</dbReference>
<protein>
    <submittedName>
        <fullName evidence="11">DNA-binding response regulator, OmpR family, contains REC and winged-helix (WHTH) domain</fullName>
    </submittedName>
</protein>
<dbReference type="PANTHER" id="PTHR48111:SF22">
    <property type="entry name" value="REGULATOR OF RPOS"/>
    <property type="match status" value="1"/>
</dbReference>
<dbReference type="InterPro" id="IPR001867">
    <property type="entry name" value="OmpR/PhoB-type_DNA-bd"/>
</dbReference>
<evidence type="ECO:0000313" key="12">
    <source>
        <dbReference type="Proteomes" id="UP000184128"/>
    </source>
</evidence>
<dbReference type="InterPro" id="IPR016032">
    <property type="entry name" value="Sig_transdc_resp-reg_C-effctor"/>
</dbReference>
<evidence type="ECO:0000256" key="8">
    <source>
        <dbReference type="SAM" id="Coils"/>
    </source>
</evidence>
<dbReference type="SMART" id="SM00448">
    <property type="entry name" value="REC"/>
    <property type="match status" value="1"/>
</dbReference>
<keyword evidence="4 7" id="KW-0238">DNA-binding</keyword>
<gene>
    <name evidence="11" type="ORF">SAMN02745249_00478</name>
</gene>
<evidence type="ECO:0000259" key="10">
    <source>
        <dbReference type="PROSITE" id="PS51755"/>
    </source>
</evidence>
<dbReference type="InterPro" id="IPR039420">
    <property type="entry name" value="WalR-like"/>
</dbReference>
<dbReference type="STRING" id="1121025.SAMN02745249_00478"/>
<dbReference type="CDD" id="cd00383">
    <property type="entry name" value="trans_reg_C"/>
    <property type="match status" value="1"/>
</dbReference>
<feature type="modified residue" description="4-aspartylphosphate" evidence="6">
    <location>
        <position position="70"/>
    </location>
</feature>
<dbReference type="Gene3D" id="3.40.50.2300">
    <property type="match status" value="1"/>
</dbReference>
<keyword evidence="3" id="KW-0805">Transcription regulation</keyword>
<feature type="DNA-binding region" description="OmpR/PhoB-type" evidence="7">
    <location>
        <begin position="148"/>
        <end position="246"/>
    </location>
</feature>
<evidence type="ECO:0000256" key="2">
    <source>
        <dbReference type="ARBA" id="ARBA00023012"/>
    </source>
</evidence>
<dbReference type="InterPro" id="IPR036388">
    <property type="entry name" value="WH-like_DNA-bd_sf"/>
</dbReference>
<dbReference type="GO" id="GO:0000156">
    <property type="term" value="F:phosphorelay response regulator activity"/>
    <property type="evidence" value="ECO:0007669"/>
    <property type="project" value="TreeGrafter"/>
</dbReference>
<dbReference type="GO" id="GO:0005829">
    <property type="term" value="C:cytosol"/>
    <property type="evidence" value="ECO:0007669"/>
    <property type="project" value="TreeGrafter"/>
</dbReference>
<dbReference type="PROSITE" id="PS51755">
    <property type="entry name" value="OMPR_PHOB"/>
    <property type="match status" value="1"/>
</dbReference>
<feature type="domain" description="OmpR/PhoB-type" evidence="10">
    <location>
        <begin position="148"/>
        <end position="246"/>
    </location>
</feature>
<keyword evidence="1 6" id="KW-0597">Phosphoprotein</keyword>
<dbReference type="SMART" id="SM00862">
    <property type="entry name" value="Trans_reg_C"/>
    <property type="match status" value="1"/>
</dbReference>
<evidence type="ECO:0000256" key="6">
    <source>
        <dbReference type="PROSITE-ProRule" id="PRU00169"/>
    </source>
</evidence>
<dbReference type="Gene3D" id="6.10.250.690">
    <property type="match status" value="1"/>
</dbReference>
<dbReference type="GO" id="GO:0000976">
    <property type="term" value="F:transcription cis-regulatory region binding"/>
    <property type="evidence" value="ECO:0007669"/>
    <property type="project" value="TreeGrafter"/>
</dbReference>
<reference evidence="11 12" key="1">
    <citation type="submission" date="2016-11" db="EMBL/GenBank/DDBJ databases">
        <authorList>
            <person name="Jaros S."/>
            <person name="Januszkiewicz K."/>
            <person name="Wedrychowicz H."/>
        </authorList>
    </citation>
    <scope>NUCLEOTIDE SEQUENCE [LARGE SCALE GENOMIC DNA]</scope>
    <source>
        <strain evidence="11 12">DSM 15692</strain>
    </source>
</reference>
<keyword evidence="8" id="KW-0175">Coiled coil</keyword>